<keyword evidence="8 13" id="KW-0663">Pyridoxal phosphate</keyword>
<evidence type="ECO:0000256" key="15">
    <source>
        <dbReference type="RuleBase" id="RU003740"/>
    </source>
</evidence>
<dbReference type="PROSITE" id="PS00878">
    <property type="entry name" value="ODR_DC_2_1"/>
    <property type="match status" value="1"/>
</dbReference>
<protein>
    <recommendedName>
        <fullName evidence="5 15">Arginine decarboxylase</fullName>
        <ecNumber evidence="5 15">4.1.1.19</ecNumber>
    </recommendedName>
</protein>
<dbReference type="InterPro" id="IPR029066">
    <property type="entry name" value="PLP-binding_barrel"/>
</dbReference>
<dbReference type="UniPathway" id="UPA00186">
    <property type="reaction ID" value="UER00284"/>
</dbReference>
<evidence type="ECO:0000256" key="3">
    <source>
        <dbReference type="ARBA" id="ARBA00004773"/>
    </source>
</evidence>
<comment type="pathway">
    <text evidence="3 15">Amine and polyamine biosynthesis; agmatine biosynthesis; agmatine from L-arginine: step 1/1.</text>
</comment>
<evidence type="ECO:0000256" key="10">
    <source>
        <dbReference type="ARBA" id="ARBA00023066"/>
    </source>
</evidence>
<gene>
    <name evidence="18" type="ORF">AT9943_LOCUS17520</name>
</gene>
<proteinExistence type="inferred from homology"/>
<evidence type="ECO:0000313" key="19">
    <source>
        <dbReference type="Proteomes" id="UP000516314"/>
    </source>
</evidence>
<evidence type="ECO:0000259" key="17">
    <source>
        <dbReference type="Pfam" id="PF02784"/>
    </source>
</evidence>
<feature type="active site" description="Proton donor" evidence="14">
    <location>
        <position position="537"/>
    </location>
</feature>
<dbReference type="PRINTS" id="PR01180">
    <property type="entry name" value="ARGDCRBXLASE"/>
</dbReference>
<feature type="domain" description="Orn/DAP/Arg decarboxylase 2 N-terminal" evidence="17">
    <location>
        <begin position="139"/>
        <end position="392"/>
    </location>
</feature>
<feature type="region of interest" description="Disordered" evidence="16">
    <location>
        <begin position="642"/>
        <end position="662"/>
    </location>
</feature>
<reference evidence="18 19" key="1">
    <citation type="submission" date="2020-09" db="EMBL/GenBank/DDBJ databases">
        <authorList>
            <person name="Ashkenazy H."/>
        </authorList>
    </citation>
    <scope>NUCLEOTIDE SEQUENCE [LARGE SCALE GENOMIC DNA]</scope>
    <source>
        <strain evidence="19">cv. Cdm-0</strain>
    </source>
</reference>
<comment type="similarity">
    <text evidence="4 15">Belongs to the Orn/Lys/Arg decarboxylase class-II family. SpeA subfamily.</text>
</comment>
<dbReference type="CDD" id="cd06830">
    <property type="entry name" value="PLPDE_III_ADC"/>
    <property type="match status" value="1"/>
</dbReference>
<dbReference type="Gene3D" id="1.20.58.930">
    <property type="match status" value="1"/>
</dbReference>
<dbReference type="SUPFAM" id="SSF51419">
    <property type="entry name" value="PLP-binding barrel"/>
    <property type="match status" value="1"/>
</dbReference>
<dbReference type="PROSITE" id="PS00879">
    <property type="entry name" value="ODR_DC_2_2"/>
    <property type="match status" value="1"/>
</dbReference>
<dbReference type="PANTHER" id="PTHR43295:SF1">
    <property type="entry name" value="ARGININE DECARBOXYLASE 1, CHLOROPLASTIC-RELATED"/>
    <property type="match status" value="1"/>
</dbReference>
<dbReference type="GO" id="GO:0009446">
    <property type="term" value="P:putrescine biosynthetic process"/>
    <property type="evidence" value="ECO:0007669"/>
    <property type="project" value="UniProtKB-KW"/>
</dbReference>
<evidence type="ECO:0000256" key="11">
    <source>
        <dbReference type="ARBA" id="ARBA00023239"/>
    </source>
</evidence>
<keyword evidence="9" id="KW-0661">Putrescine biosynthesis</keyword>
<dbReference type="GO" id="GO:0042803">
    <property type="term" value="F:protein homodimerization activity"/>
    <property type="evidence" value="ECO:0007669"/>
    <property type="project" value="UniProtKB-ARBA"/>
</dbReference>
<sequence>MPSLACVDTSFVPPGYAFSDTAGDVFIPASSPTSAAVVVDRWSPSLSSSLYRIDGWGAPYFIANLSGNISVRPHGSETLPHQDIDLLKIVKKVTGPKSSGGLGLQLPLIVRFPDVLKNRLECLQSAFDYAIKSQGYDSHYQGVYPVKCNQDRFVVEDIVKFGSSFRFGLEAGSKPEILLAMSCLCKGSPDAFLVCNGFKDAEYISLALLGRKLALNTVIVLEQEEELDLVIELSQKMNVRPVIGLRAKLRTKHSGHFGSTSGEKGKFGLTTTQIVRVVRKLSQSGMLDCLQLLHFHIGSQIPSTSLLSDGVAEAAQLYCELVRLGAHMKVIDIGGGLGIDYDGSKSGESDISVAYSLEEYAEAVVASVRVVCDRSSVKHPVICSESGRAIVSHHSVLIFEAVSADKPMVHQATPGDIQFLLEGNEEARANYEDLYAAVMRGDHESCLLYVDQLKQRCVEGFKEGVLSIEQLASVDGLCEWVLKAIGASDPVHTYNINLSVFTSIPDLWGIDQLFPIVPIHKLDQRPGARGILSDLTCDSDGKINKFIGGESSLPLHELDKNGSGGRYFLGMFLGGAYEEALGGVHNLFGGPSVVRVSQSDGPHSFAVTRAVPGQSSADVLRAMQHEPELMFQTLKHRAEEMMHTKGGSEGENEEEEEDEEFNNVAASLDRSFHNMPYLATEQASPSNSLSAAISNLGFYYCDEDVDYDYISA</sequence>
<evidence type="ECO:0000256" key="8">
    <source>
        <dbReference type="ARBA" id="ARBA00022898"/>
    </source>
</evidence>
<keyword evidence="6 15" id="KW-0210">Decarboxylase</keyword>
<dbReference type="GO" id="GO:0006979">
    <property type="term" value="P:response to oxidative stress"/>
    <property type="evidence" value="ECO:0007669"/>
    <property type="project" value="UniProtKB-ARBA"/>
</dbReference>
<evidence type="ECO:0000256" key="7">
    <source>
        <dbReference type="ARBA" id="ARBA00022842"/>
    </source>
</evidence>
<comment type="cofactor">
    <cofactor evidence="1 13 15">
        <name>pyridoxal 5'-phosphate</name>
        <dbReference type="ChEBI" id="CHEBI:597326"/>
    </cofactor>
</comment>
<dbReference type="PRINTS" id="PR01179">
    <property type="entry name" value="ODADCRBXLASE"/>
</dbReference>
<dbReference type="Proteomes" id="UP000516314">
    <property type="component" value="Chromosome 4"/>
</dbReference>
<dbReference type="NCBIfam" id="NF003763">
    <property type="entry name" value="PRK05354.1"/>
    <property type="match status" value="1"/>
</dbReference>
<dbReference type="PIRSF" id="PIRSF001336">
    <property type="entry name" value="Arg_decrbxlase"/>
    <property type="match status" value="1"/>
</dbReference>
<dbReference type="AlphaFoldDB" id="A0A7G2F392"/>
<name>A0A7G2F392_ARATH</name>
<dbReference type="EMBL" id="LR881469">
    <property type="protein sequence ID" value="CAD5329959.1"/>
    <property type="molecule type" value="Genomic_DNA"/>
</dbReference>
<evidence type="ECO:0000256" key="5">
    <source>
        <dbReference type="ARBA" id="ARBA00012426"/>
    </source>
</evidence>
<dbReference type="InterPro" id="IPR022653">
    <property type="entry name" value="De-COase2_pyr-phos_BS"/>
</dbReference>
<evidence type="ECO:0000256" key="13">
    <source>
        <dbReference type="PIRSR" id="PIRSR001336-50"/>
    </source>
</evidence>
<evidence type="ECO:0000256" key="14">
    <source>
        <dbReference type="PIRSR" id="PIRSR600183-50"/>
    </source>
</evidence>
<feature type="modified residue" description="N6-(pyridoxal phosphate)lysine" evidence="13">
    <location>
        <position position="147"/>
    </location>
</feature>
<keyword evidence="7 15" id="KW-0460">Magnesium</keyword>
<evidence type="ECO:0000256" key="6">
    <source>
        <dbReference type="ARBA" id="ARBA00022793"/>
    </source>
</evidence>
<organism evidence="18 19">
    <name type="scientific">Arabidopsis thaliana</name>
    <name type="common">Mouse-ear cress</name>
    <dbReference type="NCBI Taxonomy" id="3702"/>
    <lineage>
        <taxon>Eukaryota</taxon>
        <taxon>Viridiplantae</taxon>
        <taxon>Streptophyta</taxon>
        <taxon>Embryophyta</taxon>
        <taxon>Tracheophyta</taxon>
        <taxon>Spermatophyta</taxon>
        <taxon>Magnoliopsida</taxon>
        <taxon>eudicotyledons</taxon>
        <taxon>Gunneridae</taxon>
        <taxon>Pentapetalae</taxon>
        <taxon>rosids</taxon>
        <taxon>malvids</taxon>
        <taxon>Brassicales</taxon>
        <taxon>Brassicaceae</taxon>
        <taxon>Camelineae</taxon>
        <taxon>Arabidopsis</taxon>
    </lineage>
</organism>
<dbReference type="GO" id="GO:0008295">
    <property type="term" value="P:spermidine biosynthetic process"/>
    <property type="evidence" value="ECO:0007669"/>
    <property type="project" value="UniProtKB-KW"/>
</dbReference>
<keyword evidence="10 15" id="KW-0745">Spermidine biosynthesis</keyword>
<dbReference type="GO" id="GO:0008792">
    <property type="term" value="F:arginine decarboxylase activity"/>
    <property type="evidence" value="ECO:0007669"/>
    <property type="project" value="UniProtKB-EC"/>
</dbReference>
<evidence type="ECO:0000256" key="9">
    <source>
        <dbReference type="ARBA" id="ARBA00023023"/>
    </source>
</evidence>
<feature type="compositionally biased region" description="Acidic residues" evidence="16">
    <location>
        <begin position="650"/>
        <end position="661"/>
    </location>
</feature>
<evidence type="ECO:0000256" key="2">
    <source>
        <dbReference type="ARBA" id="ARBA00001946"/>
    </source>
</evidence>
<evidence type="ECO:0000256" key="4">
    <source>
        <dbReference type="ARBA" id="ARBA00008357"/>
    </source>
</evidence>
<evidence type="ECO:0000256" key="16">
    <source>
        <dbReference type="SAM" id="MobiDB-lite"/>
    </source>
</evidence>
<accession>A0A7G2F392</accession>
<evidence type="ECO:0000313" key="18">
    <source>
        <dbReference type="EMBL" id="CAD5329959.1"/>
    </source>
</evidence>
<comment type="cofactor">
    <cofactor evidence="2 15">
        <name>Mg(2+)</name>
        <dbReference type="ChEBI" id="CHEBI:18420"/>
    </cofactor>
</comment>
<dbReference type="EC" id="4.1.1.19" evidence="5 15"/>
<dbReference type="InterPro" id="IPR009006">
    <property type="entry name" value="Ala_racemase/Decarboxylase_C"/>
</dbReference>
<dbReference type="FunFam" id="3.20.20.10:FF:000001">
    <property type="entry name" value="Biosynthetic arginine decarboxylase"/>
    <property type="match status" value="1"/>
</dbReference>
<comment type="catalytic activity">
    <reaction evidence="12 15">
        <text>L-arginine + H(+) = agmatine + CO2</text>
        <dbReference type="Rhea" id="RHEA:17641"/>
        <dbReference type="ChEBI" id="CHEBI:15378"/>
        <dbReference type="ChEBI" id="CHEBI:16526"/>
        <dbReference type="ChEBI" id="CHEBI:32682"/>
        <dbReference type="ChEBI" id="CHEBI:58145"/>
        <dbReference type="EC" id="4.1.1.19"/>
    </reaction>
</comment>
<dbReference type="InterPro" id="IPR022644">
    <property type="entry name" value="De-COase2_N"/>
</dbReference>
<dbReference type="Gene3D" id="2.40.37.10">
    <property type="entry name" value="Lyase, Ornithine Decarboxylase, Chain A, domain 1"/>
    <property type="match status" value="1"/>
</dbReference>
<evidence type="ECO:0000256" key="1">
    <source>
        <dbReference type="ARBA" id="ARBA00001933"/>
    </source>
</evidence>
<dbReference type="GO" id="GO:0006527">
    <property type="term" value="P:L-arginine catabolic process"/>
    <property type="evidence" value="ECO:0007669"/>
    <property type="project" value="InterPro"/>
</dbReference>
<dbReference type="NCBIfam" id="TIGR01273">
    <property type="entry name" value="speA"/>
    <property type="match status" value="1"/>
</dbReference>
<keyword evidence="11 15" id="KW-0456">Lyase</keyword>
<dbReference type="InterPro" id="IPR000183">
    <property type="entry name" value="Orn/DAP/Arg_de-COase"/>
</dbReference>
<dbReference type="Pfam" id="PF02784">
    <property type="entry name" value="Orn_Arg_deC_N"/>
    <property type="match status" value="1"/>
</dbReference>
<dbReference type="PANTHER" id="PTHR43295">
    <property type="entry name" value="ARGININE DECARBOXYLASE"/>
    <property type="match status" value="1"/>
</dbReference>
<dbReference type="GO" id="GO:0009409">
    <property type="term" value="P:response to cold"/>
    <property type="evidence" value="ECO:0007669"/>
    <property type="project" value="UniProtKB-ARBA"/>
</dbReference>
<dbReference type="InterPro" id="IPR002985">
    <property type="entry name" value="Arg_decrbxlase"/>
</dbReference>
<dbReference type="Gene3D" id="3.20.20.10">
    <property type="entry name" value="Alanine racemase"/>
    <property type="match status" value="1"/>
</dbReference>
<evidence type="ECO:0000256" key="12">
    <source>
        <dbReference type="ARBA" id="ARBA00049309"/>
    </source>
</evidence>
<dbReference type="InterPro" id="IPR022657">
    <property type="entry name" value="De-COase2_CS"/>
</dbReference>